<dbReference type="PRINTS" id="PR00080">
    <property type="entry name" value="SDRFAMILY"/>
</dbReference>
<dbReference type="CDD" id="cd05233">
    <property type="entry name" value="SDR_c"/>
    <property type="match status" value="1"/>
</dbReference>
<evidence type="ECO:0000256" key="1">
    <source>
        <dbReference type="ARBA" id="ARBA00006484"/>
    </source>
</evidence>
<dbReference type="SUPFAM" id="SSF51735">
    <property type="entry name" value="NAD(P)-binding Rossmann-fold domains"/>
    <property type="match status" value="1"/>
</dbReference>
<reference evidence="5 6" key="1">
    <citation type="submission" date="2019-11" db="EMBL/GenBank/DDBJ databases">
        <authorList>
            <person name="Yuan L."/>
        </authorList>
    </citation>
    <scope>NUCLEOTIDE SEQUENCE [LARGE SCALE GENOMIC DNA]</scope>
    <source>
        <strain evidence="5 6">TRM43335</strain>
    </source>
</reference>
<evidence type="ECO:0000313" key="6">
    <source>
        <dbReference type="Proteomes" id="UP000473014"/>
    </source>
</evidence>
<dbReference type="InterPro" id="IPR036291">
    <property type="entry name" value="NAD(P)-bd_dom_sf"/>
</dbReference>
<feature type="compositionally biased region" description="Basic residues" evidence="3">
    <location>
        <begin position="346"/>
        <end position="360"/>
    </location>
</feature>
<comment type="caution">
    <text evidence="5">The sequence shown here is derived from an EMBL/GenBank/DDBJ whole genome shotgun (WGS) entry which is preliminary data.</text>
</comment>
<sequence>MDGARAESDTGGAGARERTVAGDGVELRVAELGERTDGDGRRRPTVVLVHGYPDSKEVWRPVAERLADRFHTVLYDVRGCGDSTAPAPLRGGFTLDRLTADFLAVVDTVSPDAPVHLVGHDWGSVQGWEFVTSPRARDRIASFTSLSGPSLDHLGHWFRERLAEPTPRHAAQALGQGVRASHVYLMHLPRVPEALFGGVLPAVLRRAARAAGSGSQYGRRGGWFRSEDYPTASLPRDAAHGAWLYRDNVRSRLRAPREEARVHVPVQLVVPTGDPFLSRAVLDEVERWTPRLTRRLLRAGHWAPLTHPDRLALWIGSFVGACEERREDDGGRAPVATRSSPDRHAWHGRHTWHGRRDRRTRRQQEYTEHFGEQLVLVTGAARGIGRATALAFARAGARVVAVDTDAADVARTAESARQAGAAGAWPETADVSDRRAMEELADRVTREHGVVDVLVNNAGIAAAGPFLEHTPEDWEAVLGANLWGVIHGCRLFGRPMVERGQGGHIVNVVSCAAYEPTRALPAYCTSKAAALMLSQVLRAELAGERIGVSAICPGIVSTSILEDTRFRGLDARDTERRRERARQVYRIRRFAPERVADAVLRSVVRNRAVVPVNLEAWGGIVLSRLSPGLLRAFARINVRAG</sequence>
<dbReference type="InterPro" id="IPR002347">
    <property type="entry name" value="SDR_fam"/>
</dbReference>
<dbReference type="PRINTS" id="PR00081">
    <property type="entry name" value="GDHRDH"/>
</dbReference>
<proteinExistence type="inferred from homology"/>
<comment type="similarity">
    <text evidence="1">Belongs to the short-chain dehydrogenases/reductases (SDR) family.</text>
</comment>
<dbReference type="GO" id="GO:0016491">
    <property type="term" value="F:oxidoreductase activity"/>
    <property type="evidence" value="ECO:0007669"/>
    <property type="project" value="UniProtKB-KW"/>
</dbReference>
<dbReference type="NCBIfam" id="NF004514">
    <property type="entry name" value="PRK05855.1"/>
    <property type="match status" value="1"/>
</dbReference>
<protein>
    <submittedName>
        <fullName evidence="5">SDR family oxidoreductase</fullName>
    </submittedName>
</protein>
<dbReference type="Proteomes" id="UP000473014">
    <property type="component" value="Unassembled WGS sequence"/>
</dbReference>
<dbReference type="PANTHER" id="PTHR43391:SF12">
    <property type="entry name" value="OXIDOREDUCTASE EPHD-RELATED"/>
    <property type="match status" value="1"/>
</dbReference>
<organism evidence="5 6">
    <name type="scientific">Streptomyces taklimakanensis</name>
    <dbReference type="NCBI Taxonomy" id="2569853"/>
    <lineage>
        <taxon>Bacteria</taxon>
        <taxon>Bacillati</taxon>
        <taxon>Actinomycetota</taxon>
        <taxon>Actinomycetes</taxon>
        <taxon>Kitasatosporales</taxon>
        <taxon>Streptomycetaceae</taxon>
        <taxon>Streptomyces</taxon>
    </lineage>
</organism>
<dbReference type="Pfam" id="PF00561">
    <property type="entry name" value="Abhydrolase_1"/>
    <property type="match status" value="1"/>
</dbReference>
<evidence type="ECO:0000259" key="4">
    <source>
        <dbReference type="SMART" id="SM00822"/>
    </source>
</evidence>
<dbReference type="FunFam" id="3.40.50.720:FF:000084">
    <property type="entry name" value="Short-chain dehydrogenase reductase"/>
    <property type="match status" value="1"/>
</dbReference>
<dbReference type="InterPro" id="IPR057326">
    <property type="entry name" value="KR_dom"/>
</dbReference>
<feature type="region of interest" description="Disordered" evidence="3">
    <location>
        <begin position="326"/>
        <end position="360"/>
    </location>
</feature>
<feature type="domain" description="Ketoreductase" evidence="4">
    <location>
        <begin position="373"/>
        <end position="554"/>
    </location>
</feature>
<dbReference type="Gene3D" id="3.40.50.1820">
    <property type="entry name" value="alpha/beta hydrolase"/>
    <property type="match status" value="1"/>
</dbReference>
<dbReference type="InterPro" id="IPR000073">
    <property type="entry name" value="AB_hydrolase_1"/>
</dbReference>
<dbReference type="PANTHER" id="PTHR43391">
    <property type="entry name" value="RETINOL DEHYDROGENASE-RELATED"/>
    <property type="match status" value="1"/>
</dbReference>
<keyword evidence="6" id="KW-1185">Reference proteome</keyword>
<dbReference type="InterPro" id="IPR029058">
    <property type="entry name" value="AB_hydrolase_fold"/>
</dbReference>
<dbReference type="SUPFAM" id="SSF53474">
    <property type="entry name" value="alpha/beta-Hydrolases"/>
    <property type="match status" value="1"/>
</dbReference>
<evidence type="ECO:0000256" key="3">
    <source>
        <dbReference type="SAM" id="MobiDB-lite"/>
    </source>
</evidence>
<keyword evidence="2" id="KW-0560">Oxidoreductase</keyword>
<dbReference type="AlphaFoldDB" id="A0A6G2BDU0"/>
<dbReference type="Pfam" id="PF00106">
    <property type="entry name" value="adh_short"/>
    <property type="match status" value="1"/>
</dbReference>
<feature type="region of interest" description="Disordered" evidence="3">
    <location>
        <begin position="1"/>
        <end position="20"/>
    </location>
</feature>
<accession>A0A6G2BDU0</accession>
<gene>
    <name evidence="5" type="ORF">F0L17_13275</name>
</gene>
<dbReference type="Gene3D" id="3.40.50.720">
    <property type="entry name" value="NAD(P)-binding Rossmann-like Domain"/>
    <property type="match status" value="1"/>
</dbReference>
<name>A0A6G2BDU0_9ACTN</name>
<dbReference type="OrthoDB" id="4220752at2"/>
<dbReference type="RefSeq" id="WP_155071245.1">
    <property type="nucleotide sequence ID" value="NZ_WIXO01000001.1"/>
</dbReference>
<evidence type="ECO:0000313" key="5">
    <source>
        <dbReference type="EMBL" id="MTE20072.1"/>
    </source>
</evidence>
<dbReference type="InterPro" id="IPR020904">
    <property type="entry name" value="Sc_DH/Rdtase_CS"/>
</dbReference>
<dbReference type="PROSITE" id="PS00061">
    <property type="entry name" value="ADH_SHORT"/>
    <property type="match status" value="1"/>
</dbReference>
<dbReference type="SMART" id="SM00822">
    <property type="entry name" value="PKS_KR"/>
    <property type="match status" value="1"/>
</dbReference>
<evidence type="ECO:0000256" key="2">
    <source>
        <dbReference type="ARBA" id="ARBA00023002"/>
    </source>
</evidence>
<dbReference type="EMBL" id="WIXO01000001">
    <property type="protein sequence ID" value="MTE20072.1"/>
    <property type="molecule type" value="Genomic_DNA"/>
</dbReference>